<dbReference type="PANTHER" id="PTHR32046">
    <property type="entry name" value="G DOMAIN-CONTAINING PROTEIN"/>
    <property type="match status" value="1"/>
</dbReference>
<organism evidence="1 2">
    <name type="scientific">Rotaria sordida</name>
    <dbReference type="NCBI Taxonomy" id="392033"/>
    <lineage>
        <taxon>Eukaryota</taxon>
        <taxon>Metazoa</taxon>
        <taxon>Spiralia</taxon>
        <taxon>Gnathifera</taxon>
        <taxon>Rotifera</taxon>
        <taxon>Eurotatoria</taxon>
        <taxon>Bdelloidea</taxon>
        <taxon>Philodinida</taxon>
        <taxon>Philodinidae</taxon>
        <taxon>Rotaria</taxon>
    </lineage>
</organism>
<dbReference type="InterPro" id="IPR027417">
    <property type="entry name" value="P-loop_NTPase"/>
</dbReference>
<dbReference type="AlphaFoldDB" id="A0A820DBU5"/>
<protein>
    <submittedName>
        <fullName evidence="1">Uncharacterized protein</fullName>
    </submittedName>
</protein>
<evidence type="ECO:0000313" key="2">
    <source>
        <dbReference type="Proteomes" id="UP000663836"/>
    </source>
</evidence>
<dbReference type="Proteomes" id="UP000663836">
    <property type="component" value="Unassembled WGS sequence"/>
</dbReference>
<name>A0A820DBU5_9BILA</name>
<sequence>NEHEYFNENGNSCTQQCRSFLFPIGEKNLRIIDTPVIGYTRGLKQHLSRVCILLKPNEECLTILFRFYVNELLRHLHTNVSENIIFVFTNACSTFFKSESNI</sequence>
<accession>A0A820DBU5</accession>
<proteinExistence type="predicted"/>
<reference evidence="1" key="1">
    <citation type="submission" date="2021-02" db="EMBL/GenBank/DDBJ databases">
        <authorList>
            <person name="Nowell W R."/>
        </authorList>
    </citation>
    <scope>NUCLEOTIDE SEQUENCE</scope>
</reference>
<gene>
    <name evidence="1" type="ORF">JBS370_LOCUS37803</name>
</gene>
<comment type="caution">
    <text evidence="1">The sequence shown here is derived from an EMBL/GenBank/DDBJ whole genome shotgun (WGS) entry which is preliminary data.</text>
</comment>
<dbReference type="Gene3D" id="3.40.50.300">
    <property type="entry name" value="P-loop containing nucleotide triphosphate hydrolases"/>
    <property type="match status" value="1"/>
</dbReference>
<evidence type="ECO:0000313" key="1">
    <source>
        <dbReference type="EMBL" id="CAF4229333.1"/>
    </source>
</evidence>
<dbReference type="PANTHER" id="PTHR32046:SF11">
    <property type="entry name" value="IMMUNE-ASSOCIATED NUCLEOTIDE-BINDING PROTEIN 10-LIKE"/>
    <property type="match status" value="1"/>
</dbReference>
<dbReference type="EMBL" id="CAJOBD010018521">
    <property type="protein sequence ID" value="CAF4229333.1"/>
    <property type="molecule type" value="Genomic_DNA"/>
</dbReference>
<feature type="non-terminal residue" evidence="1">
    <location>
        <position position="1"/>
    </location>
</feature>